<sequence length="126" mass="14447">MSLKVSWMKAASCTDKETPCKTRLRITAVNEGNTPTVIAGMGIRYPRRSGLPSRIIIPVDQVLAPSEEASVYFEIEHFQGFYRYDAVFAQDGDGKTYYPETSLVKRIGRFFCWHFSRAPYDEKKPR</sequence>
<dbReference type="EMBL" id="QFFZ01000018">
    <property type="protein sequence ID" value="TEB11029.1"/>
    <property type="molecule type" value="Genomic_DNA"/>
</dbReference>
<dbReference type="Proteomes" id="UP000297597">
    <property type="component" value="Unassembled WGS sequence"/>
</dbReference>
<gene>
    <name evidence="1" type="ORF">Pmgp_01901</name>
</gene>
<dbReference type="AlphaFoldDB" id="A0A4Y7RQN0"/>
<dbReference type="RefSeq" id="WP_134213751.1">
    <property type="nucleotide sequence ID" value="NZ_QFFZ01000018.1"/>
</dbReference>
<evidence type="ECO:0000313" key="1">
    <source>
        <dbReference type="EMBL" id="TEB11029.1"/>
    </source>
</evidence>
<reference evidence="1 2" key="1">
    <citation type="journal article" date="2018" name="Environ. Microbiol.">
        <title>Novel energy conservation strategies and behaviour of Pelotomaculum schinkii driving syntrophic propionate catabolism.</title>
        <authorList>
            <person name="Hidalgo-Ahumada C.A.P."/>
            <person name="Nobu M.K."/>
            <person name="Narihiro T."/>
            <person name="Tamaki H."/>
            <person name="Liu W.T."/>
            <person name="Kamagata Y."/>
            <person name="Stams A.J.M."/>
            <person name="Imachi H."/>
            <person name="Sousa D.Z."/>
        </authorList>
    </citation>
    <scope>NUCLEOTIDE SEQUENCE [LARGE SCALE GENOMIC DNA]</scope>
    <source>
        <strain evidence="1 2">MGP</strain>
    </source>
</reference>
<evidence type="ECO:0000313" key="2">
    <source>
        <dbReference type="Proteomes" id="UP000297597"/>
    </source>
</evidence>
<keyword evidence="2" id="KW-1185">Reference proteome</keyword>
<accession>A0A4Y7RQN0</accession>
<comment type="caution">
    <text evidence="1">The sequence shown here is derived from an EMBL/GenBank/DDBJ whole genome shotgun (WGS) entry which is preliminary data.</text>
</comment>
<proteinExistence type="predicted"/>
<name>A0A4Y7RQN0_9FIRM</name>
<protein>
    <submittedName>
        <fullName evidence="1">Uncharacterized protein</fullName>
    </submittedName>
</protein>
<organism evidence="1 2">
    <name type="scientific">Pelotomaculum propionicicum</name>
    <dbReference type="NCBI Taxonomy" id="258475"/>
    <lineage>
        <taxon>Bacteria</taxon>
        <taxon>Bacillati</taxon>
        <taxon>Bacillota</taxon>
        <taxon>Clostridia</taxon>
        <taxon>Eubacteriales</taxon>
        <taxon>Desulfotomaculaceae</taxon>
        <taxon>Pelotomaculum</taxon>
    </lineage>
</organism>